<proteinExistence type="predicted"/>
<feature type="domain" description="Methyltransferase type 11" evidence="2">
    <location>
        <begin position="86"/>
        <end position="180"/>
    </location>
</feature>
<name>A0ABM6Z4R1_9ACTO</name>
<evidence type="ECO:0000313" key="4">
    <source>
        <dbReference type="Proteomes" id="UP000273001"/>
    </source>
</evidence>
<feature type="region of interest" description="Disordered" evidence="1">
    <location>
        <begin position="1"/>
        <end position="44"/>
    </location>
</feature>
<dbReference type="PANTHER" id="PTHR42912">
    <property type="entry name" value="METHYLTRANSFERASE"/>
    <property type="match status" value="1"/>
</dbReference>
<dbReference type="CDD" id="cd02440">
    <property type="entry name" value="AdoMet_MTases"/>
    <property type="match status" value="1"/>
</dbReference>
<keyword evidence="3" id="KW-0808">Transferase</keyword>
<dbReference type="SUPFAM" id="SSF53335">
    <property type="entry name" value="S-adenosyl-L-methionine-dependent methyltransferases"/>
    <property type="match status" value="1"/>
</dbReference>
<keyword evidence="3" id="KW-0489">Methyltransferase</keyword>
<dbReference type="PANTHER" id="PTHR42912:SF95">
    <property type="entry name" value="METHYLTRANSFERASE TYPE 11 DOMAIN-CONTAINING PROTEIN"/>
    <property type="match status" value="1"/>
</dbReference>
<keyword evidence="4" id="KW-1185">Reference proteome</keyword>
<dbReference type="GO" id="GO:0032259">
    <property type="term" value="P:methylation"/>
    <property type="evidence" value="ECO:0007669"/>
    <property type="project" value="UniProtKB-KW"/>
</dbReference>
<dbReference type="Proteomes" id="UP000273001">
    <property type="component" value="Chromosome"/>
</dbReference>
<sequence>MTQQRPAPETPGDETPGRPTASPAPSGSAPAQGSEPPLPYADRPVSSAPGHWVLARAGKRVLRPGGAALSAAMLEHAGLSGADVVELAPGLGRTAAEIIKAAPASYTAIDRDPDAARRVAAVVGSRGSVRQGEAARTGLADASADVVVGEAMLTMQGDKGKAEIVAEAVRVLRPGGRYAIHELGVVPDDIDQAYYTQLRQDLARAIHVNARPMTAAAWRRLLEEAGLEVDWVGTAPMALLKMSRNVRDEGLGGVLRILRNVARDRPLRQRILGMRRTFKRYEKDMVGIVVVAHKPQV</sequence>
<dbReference type="InterPro" id="IPR050508">
    <property type="entry name" value="Methyltransf_Superfamily"/>
</dbReference>
<gene>
    <name evidence="3" type="ORF">D5R93_10475</name>
</gene>
<dbReference type="Pfam" id="PF08241">
    <property type="entry name" value="Methyltransf_11"/>
    <property type="match status" value="1"/>
</dbReference>
<evidence type="ECO:0000259" key="2">
    <source>
        <dbReference type="Pfam" id="PF08241"/>
    </source>
</evidence>
<feature type="compositionally biased region" description="Low complexity" evidence="1">
    <location>
        <begin position="17"/>
        <end position="35"/>
    </location>
</feature>
<dbReference type="RefSeq" id="WP_120205123.1">
    <property type="nucleotide sequence ID" value="NZ_CP032514.1"/>
</dbReference>
<dbReference type="GO" id="GO:0008168">
    <property type="term" value="F:methyltransferase activity"/>
    <property type="evidence" value="ECO:0007669"/>
    <property type="project" value="UniProtKB-KW"/>
</dbReference>
<reference evidence="3 4" key="1">
    <citation type="submission" date="2018-09" db="EMBL/GenBank/DDBJ databases">
        <authorList>
            <person name="Li J."/>
        </authorList>
    </citation>
    <scope>NUCLEOTIDE SEQUENCE [LARGE SCALE GENOMIC DNA]</scope>
    <source>
        <strain evidence="3 4">2129</strain>
    </source>
</reference>
<dbReference type="Gene3D" id="3.40.50.150">
    <property type="entry name" value="Vaccinia Virus protein VP39"/>
    <property type="match status" value="1"/>
</dbReference>
<dbReference type="InterPro" id="IPR029063">
    <property type="entry name" value="SAM-dependent_MTases_sf"/>
</dbReference>
<dbReference type="EMBL" id="CP032514">
    <property type="protein sequence ID" value="AYD90321.1"/>
    <property type="molecule type" value="Genomic_DNA"/>
</dbReference>
<protein>
    <submittedName>
        <fullName evidence="3">Class I SAM-dependent methyltransferase</fullName>
    </submittedName>
</protein>
<accession>A0ABM6Z4R1</accession>
<organism evidence="3 4">
    <name type="scientific">Actinomyces lilanjuaniae</name>
    <dbReference type="NCBI Taxonomy" id="2321394"/>
    <lineage>
        <taxon>Bacteria</taxon>
        <taxon>Bacillati</taxon>
        <taxon>Actinomycetota</taxon>
        <taxon>Actinomycetes</taxon>
        <taxon>Actinomycetales</taxon>
        <taxon>Actinomycetaceae</taxon>
        <taxon>Actinomyces</taxon>
    </lineage>
</organism>
<evidence type="ECO:0000313" key="3">
    <source>
        <dbReference type="EMBL" id="AYD90321.1"/>
    </source>
</evidence>
<evidence type="ECO:0000256" key="1">
    <source>
        <dbReference type="SAM" id="MobiDB-lite"/>
    </source>
</evidence>
<dbReference type="InterPro" id="IPR013216">
    <property type="entry name" value="Methyltransf_11"/>
</dbReference>